<dbReference type="OrthoDB" id="3692187at2"/>
<evidence type="ECO:0000313" key="4">
    <source>
        <dbReference type="Proteomes" id="UP000063699"/>
    </source>
</evidence>
<dbReference type="Proteomes" id="UP000063699">
    <property type="component" value="Chromosome"/>
</dbReference>
<dbReference type="RefSeq" id="WP_054294492.1">
    <property type="nucleotide sequence ID" value="NZ_CP012752.1"/>
</dbReference>
<evidence type="ECO:0008006" key="5">
    <source>
        <dbReference type="Google" id="ProtNLM"/>
    </source>
</evidence>
<accession>A0A0N9HZ58</accession>
<feature type="region of interest" description="Disordered" evidence="1">
    <location>
        <begin position="19"/>
        <end position="42"/>
    </location>
</feature>
<feature type="chain" id="PRO_5039507797" description="DUF3558 domain-containing protein" evidence="2">
    <location>
        <begin position="20"/>
        <end position="310"/>
    </location>
</feature>
<proteinExistence type="predicted"/>
<name>A0A0N9HZ58_9PSEU</name>
<evidence type="ECO:0000313" key="3">
    <source>
        <dbReference type="EMBL" id="ALG12600.1"/>
    </source>
</evidence>
<organism evidence="3 4">
    <name type="scientific">Kibdelosporangium phytohabitans</name>
    <dbReference type="NCBI Taxonomy" id="860235"/>
    <lineage>
        <taxon>Bacteria</taxon>
        <taxon>Bacillati</taxon>
        <taxon>Actinomycetota</taxon>
        <taxon>Actinomycetes</taxon>
        <taxon>Pseudonocardiales</taxon>
        <taxon>Pseudonocardiaceae</taxon>
        <taxon>Kibdelosporangium</taxon>
    </lineage>
</organism>
<dbReference type="EMBL" id="CP012752">
    <property type="protein sequence ID" value="ALG12600.1"/>
    <property type="molecule type" value="Genomic_DNA"/>
</dbReference>
<keyword evidence="2" id="KW-0732">Signal</keyword>
<sequence length="310" mass="34381">MYLRLLVLVLLLTGCTAQQDKPAPATTTTTTTTDSAEPRPKRREARVAGGLALSYVQAETAAQMLCRPIMPDYQLNEAFGVKRLSYHPVAKLTIIPHCEVVDYDYGKTFEMTLEFPDPKLAARTETVKGDRVVVTTPIAQFLPTSARVQRPVLSATARPGQKEFMLRYLEHLVVQLSKQTDELPPIGPDGSFPFTETPLTPETIIDLPKPVQALQLCTLVRKEFGFEPVKVLDRAACTVREPDGGSLTITLQTHTIDMRPYTSRVGGRPAMVDPGGMWHVRLRDDVPLDLVMPPGHVNVMERLVKALTQK</sequence>
<keyword evidence="4" id="KW-1185">Reference proteome</keyword>
<evidence type="ECO:0000256" key="2">
    <source>
        <dbReference type="SAM" id="SignalP"/>
    </source>
</evidence>
<dbReference type="STRING" id="860235.AOZ06_42230"/>
<gene>
    <name evidence="3" type="ORF">AOZ06_42230</name>
</gene>
<reference evidence="3 4" key="1">
    <citation type="submission" date="2015-07" db="EMBL/GenBank/DDBJ databases">
        <title>Genome sequencing of Kibdelosporangium phytohabitans.</title>
        <authorList>
            <person name="Qin S."/>
            <person name="Xing K."/>
        </authorList>
    </citation>
    <scope>NUCLEOTIDE SEQUENCE [LARGE SCALE GENOMIC DNA]</scope>
    <source>
        <strain evidence="3 4">KLBMP1111</strain>
    </source>
</reference>
<evidence type="ECO:0000256" key="1">
    <source>
        <dbReference type="SAM" id="MobiDB-lite"/>
    </source>
</evidence>
<dbReference type="PROSITE" id="PS51257">
    <property type="entry name" value="PROKAR_LIPOPROTEIN"/>
    <property type="match status" value="1"/>
</dbReference>
<feature type="signal peptide" evidence="2">
    <location>
        <begin position="1"/>
        <end position="19"/>
    </location>
</feature>
<dbReference type="KEGG" id="kphy:AOZ06_42230"/>
<dbReference type="AlphaFoldDB" id="A0A0N9HZ58"/>
<protein>
    <recommendedName>
        <fullName evidence="5">DUF3558 domain-containing protein</fullName>
    </recommendedName>
</protein>